<comment type="catalytic activity">
    <reaction evidence="7">
        <text>NAD(+) + (ADP-D-ribosyl)n-acceptor = nicotinamide + (ADP-D-ribosyl)n+1-acceptor + H(+).</text>
        <dbReference type="EC" id="2.4.2.30"/>
    </reaction>
</comment>
<evidence type="ECO:0000256" key="7">
    <source>
        <dbReference type="ARBA" id="ARBA00033987"/>
    </source>
</evidence>
<evidence type="ECO:0000256" key="1">
    <source>
        <dbReference type="ARBA" id="ARBA00012020"/>
    </source>
</evidence>
<evidence type="ECO:0000256" key="6">
    <source>
        <dbReference type="ARBA" id="ARBA00024347"/>
    </source>
</evidence>
<evidence type="ECO:0000259" key="10">
    <source>
        <dbReference type="Pfam" id="PF00536"/>
    </source>
</evidence>
<dbReference type="Proteomes" id="UP000008237">
    <property type="component" value="Unassembled WGS sequence"/>
</dbReference>
<dbReference type="OrthoDB" id="539213at2759"/>
<dbReference type="GO" id="GO:0004842">
    <property type="term" value="F:ubiquitin-protein transferase activity"/>
    <property type="evidence" value="ECO:0007669"/>
    <property type="project" value="TreeGrafter"/>
</dbReference>
<evidence type="ECO:0000256" key="2">
    <source>
        <dbReference type="ARBA" id="ARBA00022676"/>
    </source>
</evidence>
<organism evidence="12">
    <name type="scientific">Harpegnathos saltator</name>
    <name type="common">Jerdon's jumping ant</name>
    <dbReference type="NCBI Taxonomy" id="610380"/>
    <lineage>
        <taxon>Eukaryota</taxon>
        <taxon>Metazoa</taxon>
        <taxon>Ecdysozoa</taxon>
        <taxon>Arthropoda</taxon>
        <taxon>Hexapoda</taxon>
        <taxon>Insecta</taxon>
        <taxon>Pterygota</taxon>
        <taxon>Neoptera</taxon>
        <taxon>Endopterygota</taxon>
        <taxon>Hymenoptera</taxon>
        <taxon>Apocrita</taxon>
        <taxon>Aculeata</taxon>
        <taxon>Formicoidea</taxon>
        <taxon>Formicidae</taxon>
        <taxon>Ponerinae</taxon>
        <taxon>Ponerini</taxon>
        <taxon>Harpegnathos</taxon>
    </lineage>
</organism>
<sequence>MLTLEPCAGAKKAVEAEVIKTIQKQGYNLNTVNSYGENLLHVSAANGCYEIVRTILSREKGRCAVDRKNKFGWTPLMQAIRNGDIDTVKLLLEKKSNVDESTYLGMSVLGLAAAISKRMFETVYDACPGALSNATNDDISPLCVAAMKNDKELFFKLLELGASVSDTNEYTHIMMRSSTVAEIADSARKHLIVEDYWNDTSDNIQVMSEPDADDSKATCKNDRERTAVRPVRPHLLSVAAESAEMRNLASPALSYNLEGMFASSPIAYFTRIDFAERSNAPPEDDDTANDLETDGRQQESPPVALPRLQSVRPADLEIADSSDDLDVTLGFTPEFSPLRCPHVPPDINDENVFGESTPTPPRCKTPPKGMLLNSRQTKMIILLRRSDLGRHIPVFLKQEVDMDLFLTLTNDDLIEIGIEYEEDRCALLKAIKEYKRNLSQNYN</sequence>
<dbReference type="GO" id="GO:0085020">
    <property type="term" value="P:protein K6-linked ubiquitination"/>
    <property type="evidence" value="ECO:0007669"/>
    <property type="project" value="TreeGrafter"/>
</dbReference>
<dbReference type="SUPFAM" id="SSF47769">
    <property type="entry name" value="SAM/Pointed domain"/>
    <property type="match status" value="1"/>
</dbReference>
<keyword evidence="12" id="KW-1185">Reference proteome</keyword>
<dbReference type="AlphaFoldDB" id="E2C7P9"/>
<dbReference type="PhylomeDB" id="E2C7P9"/>
<keyword evidence="3" id="KW-0808">Transferase</keyword>
<keyword evidence="2" id="KW-0328">Glycosyltransferase</keyword>
<evidence type="ECO:0000256" key="3">
    <source>
        <dbReference type="ARBA" id="ARBA00022695"/>
    </source>
</evidence>
<gene>
    <name evidence="11" type="ORF">EAI_16135</name>
</gene>
<keyword evidence="4" id="KW-0677">Repeat</keyword>
<dbReference type="GO" id="GO:0070531">
    <property type="term" value="C:BRCA1-A complex"/>
    <property type="evidence" value="ECO:0007669"/>
    <property type="project" value="TreeGrafter"/>
</dbReference>
<feature type="region of interest" description="Disordered" evidence="9">
    <location>
        <begin position="277"/>
        <end position="310"/>
    </location>
</feature>
<protein>
    <recommendedName>
        <fullName evidence="1">NAD(+) ADP-ribosyltransferase</fullName>
        <ecNumber evidence="1">2.4.2.30</ecNumber>
    </recommendedName>
</protein>
<dbReference type="Gene3D" id="1.10.150.50">
    <property type="entry name" value="Transcription Factor, Ets-1"/>
    <property type="match status" value="1"/>
</dbReference>
<dbReference type="InterPro" id="IPR036770">
    <property type="entry name" value="Ankyrin_rpt-contain_sf"/>
</dbReference>
<evidence type="ECO:0000256" key="9">
    <source>
        <dbReference type="SAM" id="MobiDB-lite"/>
    </source>
</evidence>
<dbReference type="InterPro" id="IPR001660">
    <property type="entry name" value="SAM"/>
</dbReference>
<dbReference type="Pfam" id="PF12796">
    <property type="entry name" value="Ank_2"/>
    <property type="match status" value="1"/>
</dbReference>
<name>E2C7P9_HARSA</name>
<dbReference type="GO" id="GO:0031436">
    <property type="term" value="C:BRCA1-BARD1 complex"/>
    <property type="evidence" value="ECO:0007669"/>
    <property type="project" value="TreeGrafter"/>
</dbReference>
<dbReference type="InParanoid" id="E2C7P9"/>
<feature type="domain" description="SAM" evidence="10">
    <location>
        <begin position="383"/>
        <end position="435"/>
    </location>
</feature>
<feature type="repeat" description="ANK" evidence="8">
    <location>
        <begin position="71"/>
        <end position="103"/>
    </location>
</feature>
<evidence type="ECO:0000256" key="5">
    <source>
        <dbReference type="ARBA" id="ARBA00023043"/>
    </source>
</evidence>
<dbReference type="GO" id="GO:0003950">
    <property type="term" value="F:NAD+ poly-ADP-ribosyltransferase activity"/>
    <property type="evidence" value="ECO:0007669"/>
    <property type="project" value="UniProtKB-EC"/>
</dbReference>
<dbReference type="PROSITE" id="PS50088">
    <property type="entry name" value="ANK_REPEAT"/>
    <property type="match status" value="2"/>
</dbReference>
<evidence type="ECO:0000256" key="8">
    <source>
        <dbReference type="PROSITE-ProRule" id="PRU00023"/>
    </source>
</evidence>
<dbReference type="SUPFAM" id="SSF48403">
    <property type="entry name" value="Ankyrin repeat"/>
    <property type="match status" value="1"/>
</dbReference>
<dbReference type="KEGG" id="hst:105190883"/>
<accession>E2C7P9</accession>
<dbReference type="SMART" id="SM00248">
    <property type="entry name" value="ANK"/>
    <property type="match status" value="3"/>
</dbReference>
<evidence type="ECO:0000313" key="11">
    <source>
        <dbReference type="EMBL" id="EFN76032.1"/>
    </source>
</evidence>
<keyword evidence="3" id="KW-0548">Nucleotidyltransferase</keyword>
<dbReference type="EC" id="2.4.2.30" evidence="1"/>
<feature type="compositionally biased region" description="Acidic residues" evidence="9">
    <location>
        <begin position="282"/>
        <end position="292"/>
    </location>
</feature>
<feature type="repeat" description="ANK" evidence="8">
    <location>
        <begin position="137"/>
        <end position="169"/>
    </location>
</feature>
<dbReference type="PROSITE" id="PS50297">
    <property type="entry name" value="ANK_REP_REGION"/>
    <property type="match status" value="1"/>
</dbReference>
<dbReference type="PANTHER" id="PTHR24171:SF8">
    <property type="entry name" value="BRCA1-ASSOCIATED RING DOMAIN PROTEIN 1"/>
    <property type="match status" value="1"/>
</dbReference>
<dbReference type="EMBL" id="GL453395">
    <property type="protein sequence ID" value="EFN76032.1"/>
    <property type="molecule type" value="Genomic_DNA"/>
</dbReference>
<keyword evidence="5 8" id="KW-0040">ANK repeat</keyword>
<dbReference type="PANTHER" id="PTHR24171">
    <property type="entry name" value="ANKYRIN REPEAT DOMAIN-CONTAINING PROTEIN 39-RELATED"/>
    <property type="match status" value="1"/>
</dbReference>
<evidence type="ECO:0000256" key="4">
    <source>
        <dbReference type="ARBA" id="ARBA00022737"/>
    </source>
</evidence>
<dbReference type="OMA" id="NEYTHIM"/>
<dbReference type="Pfam" id="PF00536">
    <property type="entry name" value="SAM_1"/>
    <property type="match status" value="1"/>
</dbReference>
<evidence type="ECO:0000313" key="12">
    <source>
        <dbReference type="Proteomes" id="UP000008237"/>
    </source>
</evidence>
<dbReference type="Gene3D" id="1.25.40.20">
    <property type="entry name" value="Ankyrin repeat-containing domain"/>
    <property type="match status" value="1"/>
</dbReference>
<proteinExistence type="inferred from homology"/>
<dbReference type="InterPro" id="IPR002110">
    <property type="entry name" value="Ankyrin_rpt"/>
</dbReference>
<dbReference type="InterPro" id="IPR013761">
    <property type="entry name" value="SAM/pointed_sf"/>
</dbReference>
<comment type="similarity">
    <text evidence="6">Belongs to the ARTD/PARP family.</text>
</comment>
<dbReference type="GO" id="GO:0016779">
    <property type="term" value="F:nucleotidyltransferase activity"/>
    <property type="evidence" value="ECO:0007669"/>
    <property type="project" value="UniProtKB-KW"/>
</dbReference>
<reference evidence="11 12" key="1">
    <citation type="journal article" date="2010" name="Science">
        <title>Genomic comparison of the ants Camponotus floridanus and Harpegnathos saltator.</title>
        <authorList>
            <person name="Bonasio R."/>
            <person name="Zhang G."/>
            <person name="Ye C."/>
            <person name="Mutti N.S."/>
            <person name="Fang X."/>
            <person name="Qin N."/>
            <person name="Donahue G."/>
            <person name="Yang P."/>
            <person name="Li Q."/>
            <person name="Li C."/>
            <person name="Zhang P."/>
            <person name="Huang Z."/>
            <person name="Berger S.L."/>
            <person name="Reinberg D."/>
            <person name="Wang J."/>
            <person name="Liebig J."/>
        </authorList>
    </citation>
    <scope>NUCLEOTIDE SEQUENCE [LARGE SCALE GENOMIC DNA]</scope>
    <source>
        <strain evidence="11 12">R22 G/1</strain>
    </source>
</reference>